<keyword evidence="3" id="KW-0119">Carbohydrate metabolism</keyword>
<name>A0A7S2S375_9STRA</name>
<evidence type="ECO:0000256" key="1">
    <source>
        <dbReference type="ARBA" id="ARBA00022679"/>
    </source>
</evidence>
<keyword evidence="2" id="KW-0294">Fucose metabolism</keyword>
<dbReference type="Gene3D" id="3.40.50.11340">
    <property type="match status" value="1"/>
</dbReference>
<organism evidence="4">
    <name type="scientific">Mucochytrium quahogii</name>
    <dbReference type="NCBI Taxonomy" id="96639"/>
    <lineage>
        <taxon>Eukaryota</taxon>
        <taxon>Sar</taxon>
        <taxon>Stramenopiles</taxon>
        <taxon>Bigyra</taxon>
        <taxon>Labyrinthulomycetes</taxon>
        <taxon>Thraustochytrida</taxon>
        <taxon>Thraustochytriidae</taxon>
        <taxon>Mucochytrium</taxon>
    </lineage>
</organism>
<dbReference type="PROSITE" id="PS51257">
    <property type="entry name" value="PROKAR_LIPOPROTEIN"/>
    <property type="match status" value="1"/>
</dbReference>
<proteinExistence type="predicted"/>
<evidence type="ECO:0000313" key="4">
    <source>
        <dbReference type="EMBL" id="CAD9688149.1"/>
    </source>
</evidence>
<evidence type="ECO:0008006" key="5">
    <source>
        <dbReference type="Google" id="ProtNLM"/>
    </source>
</evidence>
<dbReference type="Gene3D" id="3.40.50.11350">
    <property type="match status" value="1"/>
</dbReference>
<evidence type="ECO:0000256" key="3">
    <source>
        <dbReference type="ARBA" id="ARBA00023277"/>
    </source>
</evidence>
<keyword evidence="1" id="KW-0808">Transferase</keyword>
<evidence type="ECO:0000256" key="2">
    <source>
        <dbReference type="ARBA" id="ARBA00023253"/>
    </source>
</evidence>
<dbReference type="PANTHER" id="PTHR13398:SF0">
    <property type="entry name" value="GDP-FUCOSE PROTEIN O-FUCOSYLTRANSFERASE 2"/>
    <property type="match status" value="1"/>
</dbReference>
<accession>A0A7S2S375</accession>
<protein>
    <recommendedName>
        <fullName evidence="5">O-fucosyltransferase family protein</fullName>
    </recommendedName>
</protein>
<dbReference type="GO" id="GO:0006004">
    <property type="term" value="P:fucose metabolic process"/>
    <property type="evidence" value="ECO:0007669"/>
    <property type="project" value="UniProtKB-KW"/>
</dbReference>
<dbReference type="GO" id="GO:0046922">
    <property type="term" value="F:peptide-O-fucosyltransferase activity"/>
    <property type="evidence" value="ECO:0007669"/>
    <property type="project" value="InterPro"/>
</dbReference>
<reference evidence="4" key="1">
    <citation type="submission" date="2021-01" db="EMBL/GenBank/DDBJ databases">
        <authorList>
            <person name="Corre E."/>
            <person name="Pelletier E."/>
            <person name="Niang G."/>
            <person name="Scheremetjew M."/>
            <person name="Finn R."/>
            <person name="Kale V."/>
            <person name="Holt S."/>
            <person name="Cochrane G."/>
            <person name="Meng A."/>
            <person name="Brown T."/>
            <person name="Cohen L."/>
        </authorList>
    </citation>
    <scope>NUCLEOTIDE SEQUENCE</scope>
    <source>
        <strain evidence="4">NY070348D</strain>
    </source>
</reference>
<gene>
    <name evidence="4" type="ORF">QSP1433_LOCUS9779</name>
</gene>
<dbReference type="CDD" id="cd11296">
    <property type="entry name" value="O-FucT_like"/>
    <property type="match status" value="1"/>
</dbReference>
<dbReference type="EMBL" id="HBHK01015550">
    <property type="protein sequence ID" value="CAD9688149.1"/>
    <property type="molecule type" value="Transcribed_RNA"/>
</dbReference>
<dbReference type="InterPro" id="IPR045130">
    <property type="entry name" value="OFUT2-like"/>
</dbReference>
<dbReference type="PANTHER" id="PTHR13398">
    <property type="entry name" value="GDP-FUCOSE PROTEIN O-FUCOSYLTRANSFERASE 2"/>
    <property type="match status" value="1"/>
</dbReference>
<sequence length="488" mass="56296">MPRFKLGAVVFVALSCVLMLTRYQRLFFHLRAETVKLRVTVGTKASRRYFPEKLRPKSTNIGLNFNLDQVFADEDLDEDSILQDDVANLNTFPRTSNSSYDLEFDPAKKYILYNPSGGFNNQLQTLFQMAAYAKMIGRVLLVPPNAKHANGAQGFLRLKDKDVIPMDQCLDFAYLSKHWGIEMMPLGCALSHSIYMIKTKHKVTYEEYQVDKNTSTHQAFLLGRKMVGQNSAQVIFLRGHVYGLTPKFTYTAVRTRYSPFFNEIALAVKKHILGEFYTAMHIRLYYFVGVHESRTYRFVRRAEKMGVNFSLPLYISMDGTREEDGKYIPEILERFENVYFREDLKKHPVVLRLINQFDSAFKLGREFTSDTEFRDDIFGLVEQLICAHSRKFLGTAISTYSKNIRSFRKGFSHTNPEFTSWEDLHKAPESFENKTYGYCSLMVGPAPNPAHFEPECHFGAISETSHKTRYNPFTDPAYENPIFTSSSV</sequence>
<dbReference type="AlphaFoldDB" id="A0A7S2S375"/>